<organism evidence="1">
    <name type="scientific">Tanacetum cinerariifolium</name>
    <name type="common">Dalmatian daisy</name>
    <name type="synonym">Chrysanthemum cinerariifolium</name>
    <dbReference type="NCBI Taxonomy" id="118510"/>
    <lineage>
        <taxon>Eukaryota</taxon>
        <taxon>Viridiplantae</taxon>
        <taxon>Streptophyta</taxon>
        <taxon>Embryophyta</taxon>
        <taxon>Tracheophyta</taxon>
        <taxon>Spermatophyta</taxon>
        <taxon>Magnoliopsida</taxon>
        <taxon>eudicotyledons</taxon>
        <taxon>Gunneridae</taxon>
        <taxon>Pentapetalae</taxon>
        <taxon>asterids</taxon>
        <taxon>campanulids</taxon>
        <taxon>Asterales</taxon>
        <taxon>Asteraceae</taxon>
        <taxon>Asteroideae</taxon>
        <taxon>Anthemideae</taxon>
        <taxon>Anthemidinae</taxon>
        <taxon>Tanacetum</taxon>
    </lineage>
</organism>
<reference evidence="1" key="1">
    <citation type="journal article" date="2019" name="Sci. Rep.">
        <title>Draft genome of Tanacetum cinerariifolium, the natural source of mosquito coil.</title>
        <authorList>
            <person name="Yamashiro T."/>
            <person name="Shiraishi A."/>
            <person name="Satake H."/>
            <person name="Nakayama K."/>
        </authorList>
    </citation>
    <scope>NUCLEOTIDE SEQUENCE</scope>
</reference>
<accession>A0A6L2J1F9</accession>
<protein>
    <submittedName>
        <fullName evidence="1">Retrovirus-related Pol polyprotein from transposon TNT 1-94</fullName>
    </submittedName>
</protein>
<name>A0A6L2J1F9_TANCI</name>
<dbReference type="EMBL" id="BKCJ010000194">
    <property type="protein sequence ID" value="GEU30839.1"/>
    <property type="molecule type" value="Genomic_DNA"/>
</dbReference>
<evidence type="ECO:0000313" key="1">
    <source>
        <dbReference type="EMBL" id="GEU30839.1"/>
    </source>
</evidence>
<proteinExistence type="predicted"/>
<comment type="caution">
    <text evidence="1">The sequence shown here is derived from an EMBL/GenBank/DDBJ whole genome shotgun (WGS) entry which is preliminary data.</text>
</comment>
<sequence>MVKNKWLVAEAYEWDEEDVSSDDKDMTEVKVLMALVNDENVVVDKESARNGEWVKIYIKKSDIMKPI</sequence>
<gene>
    <name evidence="1" type="ORF">Tci_002817</name>
</gene>
<dbReference type="AlphaFoldDB" id="A0A6L2J1F9"/>